<feature type="region of interest" description="Disordered" evidence="1">
    <location>
        <begin position="487"/>
        <end position="511"/>
    </location>
</feature>
<comment type="caution">
    <text evidence="2">The sequence shown here is derived from an EMBL/GenBank/DDBJ whole genome shotgun (WGS) entry which is preliminary data.</text>
</comment>
<accession>A0A0F9U031</accession>
<name>A0A0F9U031_9ZZZZ</name>
<evidence type="ECO:0000256" key="1">
    <source>
        <dbReference type="SAM" id="MobiDB-lite"/>
    </source>
</evidence>
<evidence type="ECO:0000313" key="2">
    <source>
        <dbReference type="EMBL" id="KKN84904.1"/>
    </source>
</evidence>
<dbReference type="SUPFAM" id="SSF48452">
    <property type="entry name" value="TPR-like"/>
    <property type="match status" value="1"/>
</dbReference>
<dbReference type="InterPro" id="IPR011990">
    <property type="entry name" value="TPR-like_helical_dom_sf"/>
</dbReference>
<sequence>MRMLCTLSAVVLLVGNLAAQQDSRVQTGNVLDANPQIGSSGANTPVRTYRPVNSQLYVTGQVTGLSRFRGSVGYFAPDQLNLTLPGEDIRTFRARSVGLRQVTSGLSPYRTHAYLDRAQTVLKARAIASGAAATGTNVPLHSTLSPQVAAELFSQATRPYRAMIEPVSRTASTAMPPVGREALAPAWISAQQVRTPDRFEDVDRPGATALFALPWYGDREELVRQLRRQRDRDELDEDDARLGSRTEARLDAELYSEDGGPMDVSLDRGIPPPAVTAMPDPGEDIFHDLLVELRRRQLQLKTGTDTDQPDEDAEDSEDDEYLIVLTTLGGRHRDYFNDFMTKGDRALKDGRYYDAALEYRGALSVNPKNPLARLGAALALFGAGESYTAALHLRRAMALFPPLMETRLDIPSLMDPVTFDERLKAFKLDLKEDSQKLERPEPLLLAAYLHMCVGERLEARHYAHRLRAVAGRDEVYLAYARFVLTGKRPDEPDDETPVDKTPAEGAKGPVE</sequence>
<reference evidence="2" key="1">
    <citation type="journal article" date="2015" name="Nature">
        <title>Complex archaea that bridge the gap between prokaryotes and eukaryotes.</title>
        <authorList>
            <person name="Spang A."/>
            <person name="Saw J.H."/>
            <person name="Jorgensen S.L."/>
            <person name="Zaremba-Niedzwiedzka K."/>
            <person name="Martijn J."/>
            <person name="Lind A.E."/>
            <person name="van Eijk R."/>
            <person name="Schleper C."/>
            <person name="Guy L."/>
            <person name="Ettema T.J."/>
        </authorList>
    </citation>
    <scope>NUCLEOTIDE SEQUENCE</scope>
</reference>
<gene>
    <name evidence="2" type="ORF">LCGC14_0284290</name>
</gene>
<protein>
    <submittedName>
        <fullName evidence="2">Uncharacterized protein</fullName>
    </submittedName>
</protein>
<organism evidence="2">
    <name type="scientific">marine sediment metagenome</name>
    <dbReference type="NCBI Taxonomy" id="412755"/>
    <lineage>
        <taxon>unclassified sequences</taxon>
        <taxon>metagenomes</taxon>
        <taxon>ecological metagenomes</taxon>
    </lineage>
</organism>
<dbReference type="EMBL" id="LAZR01000165">
    <property type="protein sequence ID" value="KKN84904.1"/>
    <property type="molecule type" value="Genomic_DNA"/>
</dbReference>
<dbReference type="Gene3D" id="1.25.40.10">
    <property type="entry name" value="Tetratricopeptide repeat domain"/>
    <property type="match status" value="1"/>
</dbReference>
<dbReference type="AlphaFoldDB" id="A0A0F9U031"/>
<proteinExistence type="predicted"/>